<dbReference type="PATRIC" id="fig|817.53.peg.4423"/>
<dbReference type="Gene3D" id="2.70.70.10">
    <property type="entry name" value="Glucose Permease (Domain IIA)"/>
    <property type="match status" value="1"/>
</dbReference>
<protein>
    <submittedName>
        <fullName evidence="3">Peptidase M23</fullName>
    </submittedName>
</protein>
<keyword evidence="1" id="KW-0732">Signal</keyword>
<dbReference type="InterPro" id="IPR011055">
    <property type="entry name" value="Dup_hybrid_motif"/>
</dbReference>
<comment type="caution">
    <text evidence="3">The sequence shown here is derived from an EMBL/GenBank/DDBJ whole genome shotgun (WGS) entry which is preliminary data.</text>
</comment>
<sequence length="264" mass="28856">MLFLLYFGRKRPWKRDILGRAGYICRMRKKLLVLMAGAASIAGPVQAQFNTVSTVPSRYRVEVVSAGRDNVATLPGNMLSVQDSLPSAGDAAPALPADTCKHVWIERYLSVSYPLHRMKINSLYGYRKDPFTGKKKFHNGIDLHARGDEVMAMMAGVVVKVGQDKSSGKYVTLRHGDYTVSYCHLSRILTRKGAAIGPRDVVGITGSTGRSTGEHLHISCKLDGKSVDPLMVLDYIKSIREECVAALAESREAPALSPAGGKHR</sequence>
<dbReference type="CDD" id="cd12797">
    <property type="entry name" value="M23_peptidase"/>
    <property type="match status" value="1"/>
</dbReference>
<reference evidence="3" key="1">
    <citation type="book" date="2014" name="THE 24TH EUROPEAN CONGRESS OF CLINICAL MICROBIOLOGY AND INFECTIOUS DISEASES" publisher="ECCMID 2014" city="Barcelona, Spain">
        <title>Identification of resistance genes in three multidrug-resistant Bacteroides fragilis isolates by whole genome sequencing.</title>
        <editorList>
            <person name="Unknown"/>
            <person name="A."/>
        </editorList>
        <authorList>
            <person name="Sydenham T.V."/>
            <person name="Hasman H."/>
            <person name="Wang M."/>
            <person name="Soki J."/>
            <person name="Nagy E."/>
            <person name="Justesen U.S."/>
        </authorList>
    </citation>
    <scope>NUCLEOTIDE SEQUENCE</scope>
    <source>
        <strain evidence="3">DCMOUH0018B</strain>
    </source>
</reference>
<evidence type="ECO:0000313" key="3">
    <source>
        <dbReference type="EMBL" id="KFX72903.1"/>
    </source>
</evidence>
<gene>
    <name evidence="3" type="ORF">EE52_0221415</name>
</gene>
<accession>A0A0I9S5D3</accession>
<evidence type="ECO:0000256" key="1">
    <source>
        <dbReference type="SAM" id="SignalP"/>
    </source>
</evidence>
<evidence type="ECO:0000259" key="2">
    <source>
        <dbReference type="Pfam" id="PF01551"/>
    </source>
</evidence>
<dbReference type="Pfam" id="PF01551">
    <property type="entry name" value="Peptidase_M23"/>
    <property type="match status" value="1"/>
</dbReference>
<organism evidence="3">
    <name type="scientific">Bacteroides fragilis</name>
    <dbReference type="NCBI Taxonomy" id="817"/>
    <lineage>
        <taxon>Bacteria</taxon>
        <taxon>Pseudomonadati</taxon>
        <taxon>Bacteroidota</taxon>
        <taxon>Bacteroidia</taxon>
        <taxon>Bacteroidales</taxon>
        <taxon>Bacteroidaceae</taxon>
        <taxon>Bacteroides</taxon>
    </lineage>
</organism>
<dbReference type="InterPro" id="IPR016047">
    <property type="entry name" value="M23ase_b-sheet_dom"/>
</dbReference>
<dbReference type="InterPro" id="IPR050570">
    <property type="entry name" value="Cell_wall_metabolism_enzyme"/>
</dbReference>
<proteinExistence type="predicted"/>
<dbReference type="SUPFAM" id="SSF51261">
    <property type="entry name" value="Duplicated hybrid motif"/>
    <property type="match status" value="1"/>
</dbReference>
<name>A0A0I9S5D3_BACFG</name>
<dbReference type="PANTHER" id="PTHR21666:SF270">
    <property type="entry name" value="MUREIN HYDROLASE ACTIVATOR ENVC"/>
    <property type="match status" value="1"/>
</dbReference>
<dbReference type="PANTHER" id="PTHR21666">
    <property type="entry name" value="PEPTIDASE-RELATED"/>
    <property type="match status" value="1"/>
</dbReference>
<feature type="signal peptide" evidence="1">
    <location>
        <begin position="1"/>
        <end position="47"/>
    </location>
</feature>
<dbReference type="RefSeq" id="WP_044301929.1">
    <property type="nucleotide sequence ID" value="NZ_CP036542.1"/>
</dbReference>
<dbReference type="GO" id="GO:0004222">
    <property type="term" value="F:metalloendopeptidase activity"/>
    <property type="evidence" value="ECO:0007669"/>
    <property type="project" value="TreeGrafter"/>
</dbReference>
<dbReference type="EMBL" id="JMZZ02000225">
    <property type="protein sequence ID" value="KFX72903.1"/>
    <property type="molecule type" value="Genomic_DNA"/>
</dbReference>
<reference evidence="3" key="2">
    <citation type="submission" date="2014-07" db="EMBL/GenBank/DDBJ databases">
        <title>Genetics and epidemiology of antimicrobial resistance in B. fragilis group.</title>
        <authorList>
            <person name="Sydenham T.V."/>
            <person name="Hasman H."/>
            <person name="Kemp M."/>
            <person name="Justesen U.S."/>
        </authorList>
    </citation>
    <scope>NUCLEOTIDE SEQUENCE [LARGE SCALE GENOMIC DNA]</scope>
    <source>
        <strain evidence="3">DCMOUH0018B</strain>
    </source>
</reference>
<dbReference type="AlphaFoldDB" id="A0A0I9S5D3"/>
<feature type="chain" id="PRO_5044366349" evidence="1">
    <location>
        <begin position="48"/>
        <end position="264"/>
    </location>
</feature>
<feature type="domain" description="M23ase beta-sheet core" evidence="2">
    <location>
        <begin position="136"/>
        <end position="229"/>
    </location>
</feature>